<keyword evidence="7" id="KW-0175">Coiled coil</keyword>
<evidence type="ECO:0000256" key="6">
    <source>
        <dbReference type="ARBA" id="ARBA00022840"/>
    </source>
</evidence>
<dbReference type="PRINTS" id="PR00344">
    <property type="entry name" value="BCTRLSENSOR"/>
</dbReference>
<feature type="domain" description="Histidine kinase" evidence="8">
    <location>
        <begin position="560"/>
        <end position="777"/>
    </location>
</feature>
<dbReference type="PROSITE" id="PS50109">
    <property type="entry name" value="HIS_KIN"/>
    <property type="match status" value="1"/>
</dbReference>
<dbReference type="PANTHER" id="PTHR44936">
    <property type="entry name" value="SENSOR PROTEIN CREC"/>
    <property type="match status" value="1"/>
</dbReference>
<dbReference type="InterPro" id="IPR005467">
    <property type="entry name" value="His_kinase_dom"/>
</dbReference>
<dbReference type="Gene3D" id="3.30.565.10">
    <property type="entry name" value="Histidine kinase-like ATPase, C-terminal domain"/>
    <property type="match status" value="2"/>
</dbReference>
<evidence type="ECO:0000256" key="2">
    <source>
        <dbReference type="ARBA" id="ARBA00012438"/>
    </source>
</evidence>
<dbReference type="EC" id="2.7.13.3" evidence="2"/>
<evidence type="ECO:0000313" key="10">
    <source>
        <dbReference type="Proteomes" id="UP000007113"/>
    </source>
</evidence>
<dbReference type="HOGENOM" id="CLU_012281_1_0_0"/>
<dbReference type="eggNOG" id="COG4191">
    <property type="taxonomic scope" value="Bacteria"/>
</dbReference>
<dbReference type="InterPro" id="IPR036890">
    <property type="entry name" value="HATPase_C_sf"/>
</dbReference>
<accession>G8NUQ3</accession>
<proteinExistence type="predicted"/>
<reference evidence="9 10" key="1">
    <citation type="submission" date="2011-11" db="EMBL/GenBank/DDBJ databases">
        <title>Complete sequence of Granulicella mallensis MP5ACTX8.</title>
        <authorList>
            <consortium name="US DOE Joint Genome Institute"/>
            <person name="Lucas S."/>
            <person name="Copeland A."/>
            <person name="Lapidus A."/>
            <person name="Cheng J.-F."/>
            <person name="Goodwin L."/>
            <person name="Pitluck S."/>
            <person name="Peters L."/>
            <person name="Lu M."/>
            <person name="Detter J.C."/>
            <person name="Han C."/>
            <person name="Tapia R."/>
            <person name="Land M."/>
            <person name="Hauser L."/>
            <person name="Kyrpides N."/>
            <person name="Ivanova N."/>
            <person name="Mikhailova N."/>
            <person name="Pagani I."/>
            <person name="Rawat S."/>
            <person name="Mannisto M."/>
            <person name="Haggblom M."/>
            <person name="Woyke T."/>
        </authorList>
    </citation>
    <scope>NUCLEOTIDE SEQUENCE [LARGE SCALE GENOMIC DNA]</scope>
    <source>
        <strain evidence="10">ATCC BAA-1857 / DSM 23137 / MP5ACTX8</strain>
    </source>
</reference>
<evidence type="ECO:0000256" key="7">
    <source>
        <dbReference type="SAM" id="Coils"/>
    </source>
</evidence>
<feature type="coiled-coil region" evidence="7">
    <location>
        <begin position="478"/>
        <end position="505"/>
    </location>
</feature>
<evidence type="ECO:0000256" key="4">
    <source>
        <dbReference type="ARBA" id="ARBA00022741"/>
    </source>
</evidence>
<dbReference type="PANTHER" id="PTHR44936:SF10">
    <property type="entry name" value="SENSOR PROTEIN RSTB"/>
    <property type="match status" value="1"/>
</dbReference>
<protein>
    <recommendedName>
        <fullName evidence="2">histidine kinase</fullName>
        <ecNumber evidence="2">2.7.13.3</ecNumber>
    </recommendedName>
</protein>
<dbReference type="Pfam" id="PF13589">
    <property type="entry name" value="HATPase_c_3"/>
    <property type="match status" value="1"/>
</dbReference>
<dbReference type="KEGG" id="gma:AciX8_3294"/>
<keyword evidence="10" id="KW-1185">Reference proteome</keyword>
<dbReference type="SUPFAM" id="SSF55874">
    <property type="entry name" value="ATPase domain of HSP90 chaperone/DNA topoisomerase II/histidine kinase"/>
    <property type="match status" value="2"/>
</dbReference>
<dbReference type="Proteomes" id="UP000007113">
    <property type="component" value="Chromosome"/>
</dbReference>
<dbReference type="GO" id="GO:0005524">
    <property type="term" value="F:ATP binding"/>
    <property type="evidence" value="ECO:0007669"/>
    <property type="project" value="UniProtKB-KW"/>
</dbReference>
<keyword evidence="6" id="KW-0067">ATP-binding</keyword>
<gene>
    <name evidence="9" type="ordered locus">AciX8_3294</name>
</gene>
<evidence type="ECO:0000256" key="3">
    <source>
        <dbReference type="ARBA" id="ARBA00022679"/>
    </source>
</evidence>
<dbReference type="AlphaFoldDB" id="G8NUQ3"/>
<keyword evidence="3" id="KW-0808">Transferase</keyword>
<evidence type="ECO:0000259" key="8">
    <source>
        <dbReference type="PROSITE" id="PS50109"/>
    </source>
</evidence>
<dbReference type="OrthoDB" id="9816482at2"/>
<dbReference type="EMBL" id="CP003130">
    <property type="protein sequence ID" value="AEU37593.1"/>
    <property type="molecule type" value="Genomic_DNA"/>
</dbReference>
<dbReference type="InterPro" id="IPR003594">
    <property type="entry name" value="HATPase_dom"/>
</dbReference>
<keyword evidence="5 9" id="KW-0418">Kinase</keyword>
<evidence type="ECO:0000256" key="5">
    <source>
        <dbReference type="ARBA" id="ARBA00022777"/>
    </source>
</evidence>
<dbReference type="RefSeq" id="WP_014266467.1">
    <property type="nucleotide sequence ID" value="NC_016631.1"/>
</dbReference>
<dbReference type="InterPro" id="IPR004358">
    <property type="entry name" value="Sig_transdc_His_kin-like_C"/>
</dbReference>
<comment type="catalytic activity">
    <reaction evidence="1">
        <text>ATP + protein L-histidine = ADP + protein N-phospho-L-histidine.</text>
        <dbReference type="EC" id="2.7.13.3"/>
    </reaction>
</comment>
<dbReference type="Pfam" id="PF02518">
    <property type="entry name" value="HATPase_c"/>
    <property type="match status" value="1"/>
</dbReference>
<dbReference type="STRING" id="682795.AciX8_3294"/>
<evidence type="ECO:0000313" key="9">
    <source>
        <dbReference type="EMBL" id="AEU37593.1"/>
    </source>
</evidence>
<dbReference type="SMART" id="SM00387">
    <property type="entry name" value="HATPase_c"/>
    <property type="match status" value="1"/>
</dbReference>
<dbReference type="GO" id="GO:0004673">
    <property type="term" value="F:protein histidine kinase activity"/>
    <property type="evidence" value="ECO:0007669"/>
    <property type="project" value="UniProtKB-EC"/>
</dbReference>
<name>G8NUQ3_GRAMM</name>
<evidence type="ECO:0000256" key="1">
    <source>
        <dbReference type="ARBA" id="ARBA00000085"/>
    </source>
</evidence>
<sequence length="777" mass="88330">MAFRIQARTILQLGAELISSDGIAFYELIKNAVDAKSPRVDVQLKCPVPYLEYQRGMKLIEEAAPEKKETASEIAKKFEALKEQLQFIANEAGLKSVDFDTCQTLEEVRILLEDLNYATISDSGHGMSLEDLSEIFLTVGTRSRQRMRGAPVALGDRPFLGEKGIGRLSSMRLGERLEVLSTKSGESRWNRLSIDWRAFSHDSDTLLEEVEVAPERGKRKESNVQSGTVIRISALNSAWDEDKLRKIAVEDFSRLTDPFARASRFPVDVKFNNTPITIRSISRDLLDAAHARCKGEFKVDRATRTCEIIGKITYDLRDEERNFHYREVDIESFSGSLDVDVLLSLGSVKFEWYWYNRRILAAVEGVGDRRTVSRLVEQWGGGLMLYRDGFRVNPYGSSNDDWLLLDPSALASTGYKVNRKQIIGKVEISSSENPVLIDQTNREGLRDCPEKFALVEMLHTLLVTEFRGFLNRVDKAIYEKEQLDFEILEERLATQEDNLDRAIARLLREHQGESELVLPIRRGVDQIRKIVFQAKEIASVYEDRQSQLFNLAGIGLITEIVAHELNRATIHTLSLTKDLRVGANARQESILKSLEQQLKTLQKRLRSIDPVSTAGRQHKEEFDVVDWIRTICQSHEAQFRRHNIIFSMTVSPRSGELTIRAVRGMFVQVLENLISNSVYWLGIYGKKKTDYQPAIDVHIDVRRRTISYSDNGPGIEAYRADDIFQPFVTTKPARKGKGLGLYIAREIAKYSGASLELGEEHTHHEDALNTFILTLGE</sequence>
<dbReference type="InterPro" id="IPR050980">
    <property type="entry name" value="2C_sensor_his_kinase"/>
</dbReference>
<organism evidence="9 10">
    <name type="scientific">Granulicella mallensis (strain ATCC BAA-1857 / DSM 23137 / MP5ACTX8)</name>
    <dbReference type="NCBI Taxonomy" id="682795"/>
    <lineage>
        <taxon>Bacteria</taxon>
        <taxon>Pseudomonadati</taxon>
        <taxon>Acidobacteriota</taxon>
        <taxon>Terriglobia</taxon>
        <taxon>Terriglobales</taxon>
        <taxon>Acidobacteriaceae</taxon>
        <taxon>Granulicella</taxon>
    </lineage>
</organism>
<keyword evidence="4" id="KW-0547">Nucleotide-binding</keyword>